<reference evidence="3" key="1">
    <citation type="journal article" date="2019" name="Int. J. Syst. Evol. Microbiol.">
        <title>The Global Catalogue of Microorganisms (GCM) 10K type strain sequencing project: providing services to taxonomists for standard genome sequencing and annotation.</title>
        <authorList>
            <consortium name="The Broad Institute Genomics Platform"/>
            <consortium name="The Broad Institute Genome Sequencing Center for Infectious Disease"/>
            <person name="Wu L."/>
            <person name="Ma J."/>
        </authorList>
    </citation>
    <scope>NUCLEOTIDE SEQUENCE [LARGE SCALE GENOMIC DNA]</scope>
    <source>
        <strain evidence="3">JCM 31202</strain>
    </source>
</reference>
<sequence>MTSTASKKAGAALVGFLVGGAAGFVLTETIAIFFHFVLDTTLDVEGDAALLALFAGLPLVGAVVGAVVGARVAGRGGTGR</sequence>
<name>A0ABW3EJC6_9ACTN</name>
<evidence type="ECO:0000256" key="1">
    <source>
        <dbReference type="SAM" id="Phobius"/>
    </source>
</evidence>
<keyword evidence="1" id="KW-0472">Membrane</keyword>
<dbReference type="EMBL" id="JBHTJA010000011">
    <property type="protein sequence ID" value="MFD0900453.1"/>
    <property type="molecule type" value="Genomic_DNA"/>
</dbReference>
<accession>A0ABW3EJC6</accession>
<protein>
    <recommendedName>
        <fullName evidence="4">Major facilitator superfamily (MFS) profile domain-containing protein</fullName>
    </recommendedName>
</protein>
<dbReference type="RefSeq" id="WP_378297456.1">
    <property type="nucleotide sequence ID" value="NZ_JBHTJA010000011.1"/>
</dbReference>
<evidence type="ECO:0000313" key="2">
    <source>
        <dbReference type="EMBL" id="MFD0900453.1"/>
    </source>
</evidence>
<keyword evidence="3" id="KW-1185">Reference proteome</keyword>
<feature type="transmembrane region" description="Helical" evidence="1">
    <location>
        <begin position="48"/>
        <end position="70"/>
    </location>
</feature>
<evidence type="ECO:0008006" key="4">
    <source>
        <dbReference type="Google" id="ProtNLM"/>
    </source>
</evidence>
<dbReference type="Proteomes" id="UP001596972">
    <property type="component" value="Unassembled WGS sequence"/>
</dbReference>
<keyword evidence="1" id="KW-0812">Transmembrane</keyword>
<organism evidence="2 3">
    <name type="scientific">Actinomadura sediminis</name>
    <dbReference type="NCBI Taxonomy" id="1038904"/>
    <lineage>
        <taxon>Bacteria</taxon>
        <taxon>Bacillati</taxon>
        <taxon>Actinomycetota</taxon>
        <taxon>Actinomycetes</taxon>
        <taxon>Streptosporangiales</taxon>
        <taxon>Thermomonosporaceae</taxon>
        <taxon>Actinomadura</taxon>
    </lineage>
</organism>
<comment type="caution">
    <text evidence="2">The sequence shown here is derived from an EMBL/GenBank/DDBJ whole genome shotgun (WGS) entry which is preliminary data.</text>
</comment>
<keyword evidence="1" id="KW-1133">Transmembrane helix</keyword>
<feature type="transmembrane region" description="Helical" evidence="1">
    <location>
        <begin position="12"/>
        <end position="36"/>
    </location>
</feature>
<proteinExistence type="predicted"/>
<evidence type="ECO:0000313" key="3">
    <source>
        <dbReference type="Proteomes" id="UP001596972"/>
    </source>
</evidence>
<gene>
    <name evidence="2" type="ORF">ACFQ11_08640</name>
</gene>